<name>A0A7G9R012_9MICO</name>
<gene>
    <name evidence="4" type="ORF">H9L10_11760</name>
</gene>
<evidence type="ECO:0000313" key="5">
    <source>
        <dbReference type="Proteomes" id="UP000515976"/>
    </source>
</evidence>
<dbReference type="GO" id="GO:0009313">
    <property type="term" value="P:oligosaccharide catabolic process"/>
    <property type="evidence" value="ECO:0007669"/>
    <property type="project" value="TreeGrafter"/>
</dbReference>
<proteinExistence type="inferred from homology"/>
<evidence type="ECO:0000259" key="3">
    <source>
        <dbReference type="SMART" id="SM00642"/>
    </source>
</evidence>
<dbReference type="PANTHER" id="PTHR10357:SF179">
    <property type="entry name" value="NEUTRAL AND BASIC AMINO ACID TRANSPORT PROTEIN RBAT"/>
    <property type="match status" value="1"/>
</dbReference>
<evidence type="ECO:0000313" key="4">
    <source>
        <dbReference type="EMBL" id="QNN48937.1"/>
    </source>
</evidence>
<keyword evidence="5" id="KW-1185">Reference proteome</keyword>
<dbReference type="AlphaFoldDB" id="A0A7G9R012"/>
<dbReference type="KEGG" id="pei:H9L10_11760"/>
<feature type="region of interest" description="Disordered" evidence="2">
    <location>
        <begin position="385"/>
        <end position="405"/>
    </location>
</feature>
<dbReference type="PANTHER" id="PTHR10357">
    <property type="entry name" value="ALPHA-AMYLASE FAMILY MEMBER"/>
    <property type="match status" value="1"/>
</dbReference>
<dbReference type="Gene3D" id="3.20.20.80">
    <property type="entry name" value="Glycosidases"/>
    <property type="match status" value="1"/>
</dbReference>
<evidence type="ECO:0000256" key="1">
    <source>
        <dbReference type="ARBA" id="ARBA00008061"/>
    </source>
</evidence>
<dbReference type="Proteomes" id="UP000515976">
    <property type="component" value="Chromosome"/>
</dbReference>
<organism evidence="4 5">
    <name type="scientific">Phycicoccus endophyticus</name>
    <dbReference type="NCBI Taxonomy" id="1690220"/>
    <lineage>
        <taxon>Bacteria</taxon>
        <taxon>Bacillati</taxon>
        <taxon>Actinomycetota</taxon>
        <taxon>Actinomycetes</taxon>
        <taxon>Micrococcales</taxon>
        <taxon>Intrasporangiaceae</taxon>
        <taxon>Phycicoccus</taxon>
    </lineage>
</organism>
<dbReference type="EMBL" id="CP060712">
    <property type="protein sequence ID" value="QNN48937.1"/>
    <property type="molecule type" value="Genomic_DNA"/>
</dbReference>
<evidence type="ECO:0000256" key="2">
    <source>
        <dbReference type="SAM" id="MobiDB-lite"/>
    </source>
</evidence>
<dbReference type="InterPro" id="IPR017853">
    <property type="entry name" value="GH"/>
</dbReference>
<reference evidence="4 5" key="1">
    <citation type="submission" date="2020-08" db="EMBL/GenBank/DDBJ databases">
        <title>Genome sequence of Phycicoccus endophyticus JCM 31784T.</title>
        <authorList>
            <person name="Hyun D.-W."/>
            <person name="Bae J.-W."/>
        </authorList>
    </citation>
    <scope>NUCLEOTIDE SEQUENCE [LARGE SCALE GENOMIC DNA]</scope>
    <source>
        <strain evidence="4 5">JCM 31784</strain>
    </source>
</reference>
<dbReference type="RefSeq" id="WP_166104845.1">
    <property type="nucleotide sequence ID" value="NZ_BMMY01000010.1"/>
</dbReference>
<comment type="similarity">
    <text evidence="1">Belongs to the glycosyl hydrolase 13 family.</text>
</comment>
<dbReference type="InterPro" id="IPR006047">
    <property type="entry name" value="GH13_cat_dom"/>
</dbReference>
<accession>A0A7G9R012</accession>
<dbReference type="Pfam" id="PF00128">
    <property type="entry name" value="Alpha-amylase"/>
    <property type="match status" value="2"/>
</dbReference>
<dbReference type="InterPro" id="IPR045857">
    <property type="entry name" value="O16G_dom_2"/>
</dbReference>
<dbReference type="SMART" id="SM00642">
    <property type="entry name" value="Aamy"/>
    <property type="match status" value="1"/>
</dbReference>
<protein>
    <submittedName>
        <fullName evidence="4">Oligo-1,6-glucosidase</fullName>
    </submittedName>
</protein>
<dbReference type="Gene3D" id="3.90.400.10">
    <property type="entry name" value="Oligo-1,6-glucosidase, Domain 2"/>
    <property type="match status" value="1"/>
</dbReference>
<feature type="domain" description="Glycosyl hydrolase family 13 catalytic" evidence="3">
    <location>
        <begin position="18"/>
        <end position="395"/>
    </location>
</feature>
<sequence length="529" mass="57804">MSRSRPQPSWLASSVLYQIYPQSFADANGDGVGDLAGVLEHLDHLAWLGVDAVWFSPLFASPFADAGYDVSDYLTVAPRYGTTEDLVAVVEAARRRGIRVLLDLVAGHTSDQHPWFRQWAEDPQDHRYIGSARVGSPAGSWAPTPGRRGGYYQLNFYPCQPALNFGYARPAPGEPWRDPVDGEGPRANRRALRQVMAHWLGLGVSGFRVDMASSLVKDDPGHVETARLWGELRDWLDAEHPEAALLSEWGEPSVAVPAGFHADFFLQFGNPALRSLWHTGVGTHDPTWSETGRFFFDPEGSGGIEVFLREWRRATAAIGAGGGHVALPSANHDYARLVNGPRTAEQARAAFAFLMTWPALPTVYYGDEIGMRYVEDLPDVEGSVLSPSNNRTGSRTPMQWAAGPGAEFSTAPEDRFYLPLDPSPERPDVAGQRADEDSLLHLVRRLVALRHATPALQPAGSLEVLTEGYPFAYVRGGSHLVVLNPRREPAGLALPEGWAGASPVEVEGVRLRSGRAETAGFGFGIFRRP</sequence>
<dbReference type="GO" id="GO:0004556">
    <property type="term" value="F:alpha-amylase activity"/>
    <property type="evidence" value="ECO:0007669"/>
    <property type="project" value="TreeGrafter"/>
</dbReference>
<dbReference type="SUPFAM" id="SSF51445">
    <property type="entry name" value="(Trans)glycosidases"/>
    <property type="match status" value="1"/>
</dbReference>
<feature type="compositionally biased region" description="Polar residues" evidence="2">
    <location>
        <begin position="385"/>
        <end position="397"/>
    </location>
</feature>